<organism evidence="2 3">
    <name type="scientific">Flavobacterium ardleyense</name>
    <dbReference type="NCBI Taxonomy" id="2038737"/>
    <lineage>
        <taxon>Bacteria</taxon>
        <taxon>Pseudomonadati</taxon>
        <taxon>Bacteroidota</taxon>
        <taxon>Flavobacteriia</taxon>
        <taxon>Flavobacteriales</taxon>
        <taxon>Flavobacteriaceae</taxon>
        <taxon>Flavobacterium</taxon>
    </lineage>
</organism>
<accession>A0ABW5Z791</accession>
<gene>
    <name evidence="2" type="ORF">ACFSX9_06345</name>
</gene>
<evidence type="ECO:0000313" key="3">
    <source>
        <dbReference type="Proteomes" id="UP001597549"/>
    </source>
</evidence>
<keyword evidence="1" id="KW-0732">Signal</keyword>
<feature type="chain" id="PRO_5047542185" evidence="1">
    <location>
        <begin position="20"/>
        <end position="2444"/>
    </location>
</feature>
<dbReference type="RefSeq" id="WP_379805795.1">
    <property type="nucleotide sequence ID" value="NZ_JBHUOL010000012.1"/>
</dbReference>
<name>A0ABW5Z791_9FLAO</name>
<sequence length="2444" mass="266508">MKKITLLILSFLSFHFMNGQTPTVTITDHNNNIENALIDCTYDFVPPQKIQLTATFPILETTTDYTSSAVAYNITGNLADGNPIAINADDVWSATVPVGFVFCFYGNSYSTFNVSDNGIVRFGYNLATPEGSFSSIGNTTPSPSLIRNAIFGGFHDYIVAPVGFGCTTDCGTITSYTIGTAPFRKTIINFNGVNYFNCTGLDAQKAYFQIILSETTNEIEVNVQEKPLPCLGNISANGNGNSLIGLNNATGTLGVAPAGRNTSEFAVTNESYKFTPSGASATTIVWTDQFGVSLGSSNPIEVIPPQANTFYTATVTYNTCVSKKIAGVFNVTYDSSFPLSLNIIDNVCDVAAPFPNQIHDVTALVAPIVGETITFHNSQLEAYNNVNALPNMDVYNLTAATTVFYYRRTLGTCYSTAKVTINLYQTPDLNDVTINYCDAGNDGVENNINLSSLTSQITGFNSAWMTATYFQNAANAVANVNPVTSINLTDTPGFYDVYVRIRNTASAQCFDIIKVRLQLLQNLVLNPPTASCIVDTNFDFQELFDLTSIAVTASTGPANPSDLTLSYYTSLANATNQTNPILNPNFHNVIIPSGQPDITVYIVANANGYCRGIIPVVLTFCVAEGGDGGGGGGGGGGFGGLGACLEVGDVIPTFDLNIVYANVMNAIPVAPVPTPVGFYTTLLGAQTQDVLVELSLAEISAFTPVAPFSEIWVSFTDVNGIVGIKRIIVPLKFKKHEIKAIEICDVYNDNIEFIDLQNSPVPVSYLQQIRNENPGELVTAYASMPDYLSNSNPITTITVTGTTTVYVKVSSYGCDSDYTLNFSLKSFDIKTPIVTKVCDIDSDGTEIFDLNILLPTVDVTGYTTPILSIHNTLNDAYTGLNPISNPNLFTVNAASIVFVRIVESAVLPPNTPIVCPAIQEFQFGFYDSVNVNNIGLQEYCDLDNDNQVVLGNLNALVTSIVIEDPLQPIVKKLYSTLLAAQNSDAVFEILPDWDLFTYDTTIFGTTGFIYLQLTNTVTNCTRIVPIEIEIKSLPLTVNTTVNYCDFENDNNETVADFQVFNSQIITLNSVLYNFQYFGSMADATAGTPQLPAGYNIQDGTIIYVSIQSGLVAGCSSVYPIEINFNDAPVITNIAPIVCDNLGNGSETINLFSYQSQLVGSITGLTFQYYNNLTDLQNGLNMLSNANVSNYNAVFDDSNNAPVVYVKVINNATQCFSIATISLQRNVVIDAFDTTQFSCDISTTNQLQAVFDLESSILRVGTNGMIANPAAYIISFHISNANAISNTSPIVNTTNYAVVANQTTNIYVRFQDLITGCYTVKILELQIYNLPKFVNSVFDICDENLDGIYILDLTVLNGTVVENTAPFTFEYFNSEADGLAGINAIVDFANYTIPLADFPKTIYVKGTNANNCSKVKGVIIRIKPSIPLLVSSVDLIECDADNNGLEFFNLTQANAQLTNATGVSFSYFETLENMQNNVSPITTASNYQNNTTNLIYVRLTKDSNYCDTYGTINLIPFYEDYVFPTLTNFCDNNANGTETIDLEETVYTILNTYAPTSISLEFYNSNADAIAGINTISPLYNFTNFTIPIFVKITNNATSCSIIKQLNYNFYSPIVLTSYAAKICDLDRNDTEVIDLSSYFNALNSNFSTYTITSYLSENGAENEIASELISNTNYTQLVANQTYWIRFQDAAGCYSVTSIAIEIVAYPDPLTNPTKIELCDVNGANDLSEIFDITLNENYIRNGNTSWTITYHSTESEALNGNNLIANATAFNSPSTSVWIRVVATPVSSLTSCAVVIEQELEVIPLPIPNLTPQKIVLCDDNLTGDLQEEFDISQNITYIRNGDNAAIVSYHTTQNDAQNGTNPIVNTTSYLTGTTSVWIRVQSNTSTTLTTCAVVVEQQLEVVPKPYNLVLTLPTLIKCDDVNSGNLTENFDLSTNSNLLLNGNTTYQLTYHATPENAASGLQPILNFTAYETASATIYIRVIALPANALTSCAVVVEQKIIVNPLPNTSPVASYLSCIINATGQASFDLSTKTAEVLNGQNPSFFTVNYHLTEVDAKQVSNAIASPYLSTNTTIWASIKNNQTNCVATVSFLLVTENTPFANQPNPLVLCDEDGINDGYNSFDLSLLIPEILGVQNGNSNISIAFYESYDLLLVDEPIATISNYENLTSPQTLYVKVIDESTQNKCMVTTSFEIRVDLLPEPTPQDGFICTDPVTNELLSTFIIDSGLSSTSYSFEWYNNTTLLPNETGSTLEVSQGGDYFVVATDLLTNCVSEPKASTVIVSQPALATVRVEYSFQNNIKIIVNTFGNGSYVYQLDNGEIQSTNVFQNVAPGIHEITVYDLNGCDSVKLEAVVFDYDKYFTPNGDGYNDTWHIRGIEGQPEAKVYIYDRYGKLLKQLISGGAGWDGKYNSRDLPSTDYWFTVFYKENGENKEFKSHFSLKR</sequence>
<dbReference type="Proteomes" id="UP001597549">
    <property type="component" value="Unassembled WGS sequence"/>
</dbReference>
<protein>
    <submittedName>
        <fullName evidence="2">T9SS type B sorting domain-containing protein</fullName>
    </submittedName>
</protein>
<comment type="caution">
    <text evidence="2">The sequence shown here is derived from an EMBL/GenBank/DDBJ whole genome shotgun (WGS) entry which is preliminary data.</text>
</comment>
<evidence type="ECO:0000313" key="2">
    <source>
        <dbReference type="EMBL" id="MFD2908351.1"/>
    </source>
</evidence>
<proteinExistence type="predicted"/>
<feature type="signal peptide" evidence="1">
    <location>
        <begin position="1"/>
        <end position="19"/>
    </location>
</feature>
<dbReference type="NCBIfam" id="TIGR04131">
    <property type="entry name" value="Bac_Flav_CTERM"/>
    <property type="match status" value="1"/>
</dbReference>
<dbReference type="EMBL" id="JBHUOL010000012">
    <property type="protein sequence ID" value="MFD2908351.1"/>
    <property type="molecule type" value="Genomic_DNA"/>
</dbReference>
<keyword evidence="3" id="KW-1185">Reference proteome</keyword>
<reference evidence="3" key="1">
    <citation type="journal article" date="2019" name="Int. J. Syst. Evol. Microbiol.">
        <title>The Global Catalogue of Microorganisms (GCM) 10K type strain sequencing project: providing services to taxonomists for standard genome sequencing and annotation.</title>
        <authorList>
            <consortium name="The Broad Institute Genomics Platform"/>
            <consortium name="The Broad Institute Genome Sequencing Center for Infectious Disease"/>
            <person name="Wu L."/>
            <person name="Ma J."/>
        </authorList>
    </citation>
    <scope>NUCLEOTIDE SEQUENCE [LARGE SCALE GENOMIC DNA]</scope>
    <source>
        <strain evidence="3">KCTC 52644</strain>
    </source>
</reference>
<dbReference type="InterPro" id="IPR026341">
    <property type="entry name" value="T9SS_type_B"/>
</dbReference>
<dbReference type="Pfam" id="PF13585">
    <property type="entry name" value="CHU_C"/>
    <property type="match status" value="1"/>
</dbReference>
<evidence type="ECO:0000256" key="1">
    <source>
        <dbReference type="SAM" id="SignalP"/>
    </source>
</evidence>